<dbReference type="EMBL" id="QMIG01000003">
    <property type="protein sequence ID" value="RAW17709.1"/>
    <property type="molecule type" value="Genomic_DNA"/>
</dbReference>
<keyword evidence="2" id="KW-1185">Reference proteome</keyword>
<organism evidence="1 2">
    <name type="scientific">Phytoactinopolyspora halophila</name>
    <dbReference type="NCBI Taxonomy" id="1981511"/>
    <lineage>
        <taxon>Bacteria</taxon>
        <taxon>Bacillati</taxon>
        <taxon>Actinomycetota</taxon>
        <taxon>Actinomycetes</taxon>
        <taxon>Jiangellales</taxon>
        <taxon>Jiangellaceae</taxon>
        <taxon>Phytoactinopolyspora</taxon>
    </lineage>
</organism>
<evidence type="ECO:0000313" key="1">
    <source>
        <dbReference type="EMBL" id="RAW17709.1"/>
    </source>
</evidence>
<dbReference type="AlphaFoldDB" id="A0A329R189"/>
<dbReference type="OrthoDB" id="7210869at2"/>
<gene>
    <name evidence="1" type="ORF">DPM12_06480</name>
</gene>
<reference evidence="1 2" key="1">
    <citation type="submission" date="2018-06" db="EMBL/GenBank/DDBJ databases">
        <title>Phytoactinopolyspora halophila sp. nov., a novel halophilic actinomycete isolated from a saline soil in China.</title>
        <authorList>
            <person name="Tang S.-K."/>
        </authorList>
    </citation>
    <scope>NUCLEOTIDE SEQUENCE [LARGE SCALE GENOMIC DNA]</scope>
    <source>
        <strain evidence="1 2">YIM 96934</strain>
    </source>
</reference>
<dbReference type="GO" id="GO:0004497">
    <property type="term" value="F:monooxygenase activity"/>
    <property type="evidence" value="ECO:0007669"/>
    <property type="project" value="UniProtKB-KW"/>
</dbReference>
<evidence type="ECO:0000313" key="2">
    <source>
        <dbReference type="Proteomes" id="UP000250462"/>
    </source>
</evidence>
<protein>
    <submittedName>
        <fullName evidence="1">Antibiotic biosynthesis monooxygenase</fullName>
    </submittedName>
</protein>
<dbReference type="RefSeq" id="WP_112257528.1">
    <property type="nucleotide sequence ID" value="NZ_QMIG01000003.1"/>
</dbReference>
<accession>A0A329R189</accession>
<keyword evidence="1" id="KW-0560">Oxidoreductase</keyword>
<name>A0A329R189_9ACTN</name>
<sequence>MIFRFWHGWTSPDNADAYEQLVDQKVVPSIIERGIPGLRHVDILRRRSQEHGDEVEFVTVMTFDDWAAVEAFAGPGGTTSFVPEAARALLSSFDADSQHYELVGSHEARAPR</sequence>
<keyword evidence="1" id="KW-0503">Monooxygenase</keyword>
<comment type="caution">
    <text evidence="1">The sequence shown here is derived from an EMBL/GenBank/DDBJ whole genome shotgun (WGS) entry which is preliminary data.</text>
</comment>
<proteinExistence type="predicted"/>
<dbReference type="Proteomes" id="UP000250462">
    <property type="component" value="Unassembled WGS sequence"/>
</dbReference>